<feature type="coiled-coil region" evidence="4">
    <location>
        <begin position="268"/>
        <end position="295"/>
    </location>
</feature>
<dbReference type="GO" id="GO:0000155">
    <property type="term" value="F:phosphorelay sensor kinase activity"/>
    <property type="evidence" value="ECO:0007669"/>
    <property type="project" value="InterPro"/>
</dbReference>
<feature type="transmembrane region" description="Helical" evidence="5">
    <location>
        <begin position="176"/>
        <end position="198"/>
    </location>
</feature>
<dbReference type="PRINTS" id="PR00344">
    <property type="entry name" value="BCTRLSENSOR"/>
</dbReference>
<dbReference type="SUPFAM" id="SSF55890">
    <property type="entry name" value="Sporulation response regulatory protein Spo0B"/>
    <property type="match status" value="1"/>
</dbReference>
<keyword evidence="5" id="KW-1133">Transmembrane helix</keyword>
<keyword evidence="5" id="KW-0812">Transmembrane</keyword>
<dbReference type="CDD" id="cd00075">
    <property type="entry name" value="HATPase"/>
    <property type="match status" value="1"/>
</dbReference>
<evidence type="ECO:0000256" key="1">
    <source>
        <dbReference type="ARBA" id="ARBA00022553"/>
    </source>
</evidence>
<dbReference type="Pfam" id="PF02518">
    <property type="entry name" value="HATPase_c"/>
    <property type="match status" value="1"/>
</dbReference>
<sequence>MAVRFINYLNVITIMSIYAVGLLLSLFELTLFTVNYYYGLPPYVFLPSIYLFNIILVMVAFIASVYLARASKSERRTLFSTLAFFSGLLLLSILSVGQMVWVRSDFQLKVEHFEYFIPIYLLAETPILGFFLWKILREMRYFDVKHFLPAILAIPILVFSSYELVGLEYSNLSTFIHLETLICDSVIILSLLTLTAAYFKTESAAYYKSFLLYFILKYISDVALLRSFRGWLDFDLSTAIFTFSNIVLLTVLYKFYRTEITLLSYYDLDAERKKYAELYAQVNELQEILKLINRMLRHDILNKLQIISGYVETYRMTKREELLDKVMKAVEESSSYIDKIRELEKIVLTMSEKLKPINMREVAEEVAKSFNIEINIKGSCVAMADGAIYSVLENLISNAIKHGRTNRVDIILSEFEDDCEIRVVDYGVGIPLEIRGQIFKESFKYGETGGTGLGLYIVKRVVERYGGKVWVEDTKPHGATFVIRLKAARVKLSER</sequence>
<dbReference type="AlphaFoldDB" id="A0A075WAN6"/>
<evidence type="ECO:0000313" key="8">
    <source>
        <dbReference type="Proteomes" id="UP000028501"/>
    </source>
</evidence>
<dbReference type="EMBL" id="CP006577">
    <property type="protein sequence ID" value="AIG97026.1"/>
    <property type="molecule type" value="Genomic_DNA"/>
</dbReference>
<dbReference type="InterPro" id="IPR036890">
    <property type="entry name" value="HATPase_C_sf"/>
</dbReference>
<evidence type="ECO:0000256" key="4">
    <source>
        <dbReference type="SAM" id="Coils"/>
    </source>
</evidence>
<dbReference type="KEGG" id="afg:AFULGI_00001940"/>
<feature type="domain" description="Histidine kinase" evidence="6">
    <location>
        <begin position="295"/>
        <end position="489"/>
    </location>
</feature>
<dbReference type="PANTHER" id="PTHR43547:SF2">
    <property type="entry name" value="HYBRID SIGNAL TRANSDUCTION HISTIDINE KINASE C"/>
    <property type="match status" value="1"/>
</dbReference>
<dbReference type="InterPro" id="IPR039506">
    <property type="entry name" value="SPOB_a"/>
</dbReference>
<dbReference type="InterPro" id="IPR004358">
    <property type="entry name" value="Sig_transdc_His_kin-like_C"/>
</dbReference>
<dbReference type="SMART" id="SM00387">
    <property type="entry name" value="HATPase_c"/>
    <property type="match status" value="1"/>
</dbReference>
<reference evidence="7 8" key="1">
    <citation type="submission" date="2013-07" db="EMBL/GenBank/DDBJ databases">
        <title>Genome of Archaeoglobus fulgidus.</title>
        <authorList>
            <person name="Fiebig A."/>
            <person name="Birkeland N.-K."/>
        </authorList>
    </citation>
    <scope>NUCLEOTIDE SEQUENCE [LARGE SCALE GENOMIC DNA]</scope>
    <source>
        <strain evidence="7 8">DSM 8774</strain>
    </source>
</reference>
<organism evidence="7 8">
    <name type="scientific">Archaeoglobus fulgidus DSM 8774</name>
    <dbReference type="NCBI Taxonomy" id="1344584"/>
    <lineage>
        <taxon>Archaea</taxon>
        <taxon>Methanobacteriati</taxon>
        <taxon>Methanobacteriota</taxon>
        <taxon>Archaeoglobi</taxon>
        <taxon>Archaeoglobales</taxon>
        <taxon>Archaeoglobaceae</taxon>
        <taxon>Archaeoglobus</taxon>
    </lineage>
</organism>
<dbReference type="Gene3D" id="3.30.565.10">
    <property type="entry name" value="Histidine kinase-like ATPase, C-terminal domain"/>
    <property type="match status" value="1"/>
</dbReference>
<dbReference type="Gene3D" id="1.10.287.130">
    <property type="match status" value="1"/>
</dbReference>
<dbReference type="PROSITE" id="PS50109">
    <property type="entry name" value="HIS_KIN"/>
    <property type="match status" value="1"/>
</dbReference>
<protein>
    <submittedName>
        <fullName evidence="7">Signal transduction histidine kinase</fullName>
    </submittedName>
</protein>
<dbReference type="PANTHER" id="PTHR43547">
    <property type="entry name" value="TWO-COMPONENT HISTIDINE KINASE"/>
    <property type="match status" value="1"/>
</dbReference>
<proteinExistence type="predicted"/>
<feature type="transmembrane region" description="Helical" evidence="5">
    <location>
        <begin position="12"/>
        <end position="38"/>
    </location>
</feature>
<keyword evidence="5" id="KW-0472">Membrane</keyword>
<dbReference type="InterPro" id="IPR003594">
    <property type="entry name" value="HATPase_dom"/>
</dbReference>
<feature type="transmembrane region" description="Helical" evidence="5">
    <location>
        <begin position="44"/>
        <end position="67"/>
    </location>
</feature>
<evidence type="ECO:0000256" key="5">
    <source>
        <dbReference type="SAM" id="Phobius"/>
    </source>
</evidence>
<evidence type="ECO:0000313" key="7">
    <source>
        <dbReference type="EMBL" id="AIG97026.1"/>
    </source>
</evidence>
<evidence type="ECO:0000259" key="6">
    <source>
        <dbReference type="PROSITE" id="PS50109"/>
    </source>
</evidence>
<evidence type="ECO:0000256" key="3">
    <source>
        <dbReference type="ARBA" id="ARBA00022777"/>
    </source>
</evidence>
<feature type="transmembrane region" description="Helical" evidence="5">
    <location>
        <begin position="113"/>
        <end position="135"/>
    </location>
</feature>
<keyword evidence="2" id="KW-0808">Transferase</keyword>
<keyword evidence="1" id="KW-0597">Phosphoprotein</keyword>
<dbReference type="HOGENOM" id="CLU_566970_0_0_2"/>
<keyword evidence="4" id="KW-0175">Coiled coil</keyword>
<evidence type="ECO:0000256" key="2">
    <source>
        <dbReference type="ARBA" id="ARBA00022679"/>
    </source>
</evidence>
<feature type="transmembrane region" description="Helical" evidence="5">
    <location>
        <begin position="210"/>
        <end position="228"/>
    </location>
</feature>
<dbReference type="InterPro" id="IPR005467">
    <property type="entry name" value="His_kinase_dom"/>
</dbReference>
<dbReference type="Pfam" id="PF14689">
    <property type="entry name" value="SPOB_a"/>
    <property type="match status" value="1"/>
</dbReference>
<dbReference type="InterPro" id="IPR016120">
    <property type="entry name" value="Sig_transdc_His_kin_SpoOB"/>
</dbReference>
<feature type="transmembrane region" description="Helical" evidence="5">
    <location>
        <begin position="234"/>
        <end position="256"/>
    </location>
</feature>
<dbReference type="Proteomes" id="UP000028501">
    <property type="component" value="Chromosome"/>
</dbReference>
<accession>A0A075WAN6</accession>
<keyword evidence="3 7" id="KW-0418">Kinase</keyword>
<dbReference type="SUPFAM" id="SSF55874">
    <property type="entry name" value="ATPase domain of HSP90 chaperone/DNA topoisomerase II/histidine kinase"/>
    <property type="match status" value="1"/>
</dbReference>
<feature type="transmembrane region" description="Helical" evidence="5">
    <location>
        <begin position="79"/>
        <end position="101"/>
    </location>
</feature>
<name>A0A075WAN6_ARCFL</name>
<feature type="transmembrane region" description="Helical" evidence="5">
    <location>
        <begin position="147"/>
        <end position="164"/>
    </location>
</feature>
<gene>
    <name evidence="7" type="ORF">AFULGI_00001940</name>
</gene>